<dbReference type="GO" id="GO:0016811">
    <property type="term" value="F:hydrolase activity, acting on carbon-nitrogen (but not peptide) bonds, in linear amides"/>
    <property type="evidence" value="ECO:0007669"/>
    <property type="project" value="TreeGrafter"/>
</dbReference>
<proteinExistence type="predicted"/>
<dbReference type="InterPro" id="IPR003010">
    <property type="entry name" value="C-N_Hydrolase"/>
</dbReference>
<keyword evidence="4" id="KW-1185">Reference proteome</keyword>
<dbReference type="InterPro" id="IPR050345">
    <property type="entry name" value="Aliph_Amidase/BUP"/>
</dbReference>
<name>A0A8J2UN24_9BURK</name>
<dbReference type="SUPFAM" id="SSF56317">
    <property type="entry name" value="Carbon-nitrogen hydrolase"/>
    <property type="match status" value="2"/>
</dbReference>
<dbReference type="RefSeq" id="WP_188394296.1">
    <property type="nucleotide sequence ID" value="NZ_BMCG01000001.1"/>
</dbReference>
<reference evidence="3" key="2">
    <citation type="submission" date="2020-09" db="EMBL/GenBank/DDBJ databases">
        <authorList>
            <person name="Sun Q."/>
            <person name="Sedlacek I."/>
        </authorList>
    </citation>
    <scope>NUCLEOTIDE SEQUENCE</scope>
    <source>
        <strain evidence="3">CCM 7086</strain>
    </source>
</reference>
<evidence type="ECO:0000259" key="2">
    <source>
        <dbReference type="PROSITE" id="PS50263"/>
    </source>
</evidence>
<comment type="caution">
    <text evidence="3">The sequence shown here is derived from an EMBL/GenBank/DDBJ whole genome shotgun (WGS) entry which is preliminary data.</text>
</comment>
<organism evidence="3 4">
    <name type="scientific">Oxalicibacterium flavum</name>
    <dbReference type="NCBI Taxonomy" id="179467"/>
    <lineage>
        <taxon>Bacteria</taxon>
        <taxon>Pseudomonadati</taxon>
        <taxon>Pseudomonadota</taxon>
        <taxon>Betaproteobacteria</taxon>
        <taxon>Burkholderiales</taxon>
        <taxon>Oxalobacteraceae</taxon>
        <taxon>Oxalicibacterium</taxon>
    </lineage>
</organism>
<dbReference type="PANTHER" id="PTHR43674">
    <property type="entry name" value="NITRILASE C965.09-RELATED"/>
    <property type="match status" value="1"/>
</dbReference>
<dbReference type="Proteomes" id="UP000620266">
    <property type="component" value="Unassembled WGS sequence"/>
</dbReference>
<sequence>MTPQPFRAAVVQTLAALGDLDINIGLLRQYTREAVRQGARLIVFPECMNTGYLFDSAEHCGELAETVHGRFVQAMADLCREHNVFIASGFTEKDEAKGKIFNTGLLLDPKGEIIVHYHKQFLATHDQNWFELGENGCPVVDTELGRIGLLICFDGRIPEITRNLALQGAEIIVDMANFFAMDQADMWVPARAYENGLWFVAATKAGVERSIYYPGGSMIVAPGGEVVAKVPYDTHGVVSAEIDVAAARAKRWHHAGDRFLDRRPALYGLIGKPVADTPLAAILEQPLVPEQSIAKAAAVQAHATTEAGSLEAAYEMIDHTAKLGVKVIVVPQHFGSAHWLPGLAEALAEAKNTPAHIARVSGIARQYGCVIVLPVLEEKNEKILPTAIVIGTDGDIIGRYRQSHLEPEMTAWAIAGDSLPVFDTPFGRLGVLLGYDGMFPETSRVLALQGADMIAWCSAWRHPLDRKLLTVPKAEDNRVFLIAANRSDSPYPGGSFVVPPNGFPQWDLDVAAPPVKRHGAVMPTFMNLALSRQKFMIPKVNMLRNRIVASYTPITAVDEEESALPVA</sequence>
<evidence type="ECO:0000313" key="3">
    <source>
        <dbReference type="EMBL" id="GGB96228.1"/>
    </source>
</evidence>
<dbReference type="AlphaFoldDB" id="A0A8J2UN24"/>
<accession>A0A8J2UN24</accession>
<dbReference type="Gene3D" id="3.60.110.10">
    <property type="entry name" value="Carbon-nitrogen hydrolase"/>
    <property type="match status" value="2"/>
</dbReference>
<dbReference type="PROSITE" id="PS50263">
    <property type="entry name" value="CN_HYDROLASE"/>
    <property type="match status" value="2"/>
</dbReference>
<dbReference type="PANTHER" id="PTHR43674:SF2">
    <property type="entry name" value="BETA-UREIDOPROPIONASE"/>
    <property type="match status" value="1"/>
</dbReference>
<dbReference type="InterPro" id="IPR036526">
    <property type="entry name" value="C-N_Hydrolase_sf"/>
</dbReference>
<evidence type="ECO:0000256" key="1">
    <source>
        <dbReference type="ARBA" id="ARBA00022801"/>
    </source>
</evidence>
<dbReference type="EMBL" id="BMCG01000001">
    <property type="protein sequence ID" value="GGB96228.1"/>
    <property type="molecule type" value="Genomic_DNA"/>
</dbReference>
<gene>
    <name evidence="3" type="ORF">GCM10007205_01860</name>
</gene>
<dbReference type="CDD" id="cd07197">
    <property type="entry name" value="nitrilase"/>
    <property type="match status" value="2"/>
</dbReference>
<keyword evidence="1" id="KW-0378">Hydrolase</keyword>
<reference evidence="3" key="1">
    <citation type="journal article" date="2014" name="Int. J. Syst. Evol. Microbiol.">
        <title>Complete genome sequence of Corynebacterium casei LMG S-19264T (=DSM 44701T), isolated from a smear-ripened cheese.</title>
        <authorList>
            <consortium name="US DOE Joint Genome Institute (JGI-PGF)"/>
            <person name="Walter F."/>
            <person name="Albersmeier A."/>
            <person name="Kalinowski J."/>
            <person name="Ruckert C."/>
        </authorList>
    </citation>
    <scope>NUCLEOTIDE SEQUENCE</scope>
    <source>
        <strain evidence="3">CCM 7086</strain>
    </source>
</reference>
<evidence type="ECO:0000313" key="4">
    <source>
        <dbReference type="Proteomes" id="UP000620266"/>
    </source>
</evidence>
<feature type="domain" description="CN hydrolase" evidence="2">
    <location>
        <begin position="294"/>
        <end position="528"/>
    </location>
</feature>
<protein>
    <recommendedName>
        <fullName evidence="2">CN hydrolase domain-containing protein</fullName>
    </recommendedName>
</protein>
<dbReference type="Pfam" id="PF00795">
    <property type="entry name" value="CN_hydrolase"/>
    <property type="match status" value="2"/>
</dbReference>
<feature type="domain" description="CN hydrolase" evidence="2">
    <location>
        <begin position="6"/>
        <end position="244"/>
    </location>
</feature>